<gene>
    <name evidence="1" type="ORF">BN1050_02221</name>
</gene>
<dbReference type="GO" id="GO:0030420">
    <property type="term" value="P:establishment of competence for transformation"/>
    <property type="evidence" value="ECO:0007669"/>
    <property type="project" value="InterPro"/>
</dbReference>
<dbReference type="InterPro" id="IPR016785">
    <property type="entry name" value="ComGD"/>
</dbReference>
<proteinExistence type="predicted"/>
<dbReference type="PATRIC" id="fig|1461583.4.peg.2139"/>
<sequence>MLLVLLIVAIVTLFAARIILYQMAEHEEKNFFEQLHADIYFAQSYALAEAGRVRVNFYGDNGYEISVQGEVIKVVPYPKTVSYIVTQQFAYIEFTDKGSISRILKHSFARKNKKNYEITFHLGKGRHGISM</sequence>
<reference evidence="1" key="1">
    <citation type="submission" date="2014-07" db="EMBL/GenBank/DDBJ databases">
        <authorList>
            <person name="Urmite Genomes Urmite Genomes"/>
        </authorList>
    </citation>
    <scope>NUCLEOTIDE SEQUENCE</scope>
    <source>
        <strain evidence="1">13S34_air</strain>
    </source>
</reference>
<dbReference type="EMBL" id="LN483076">
    <property type="protein sequence ID" value="CEA04944.1"/>
    <property type="molecule type" value="Genomic_DNA"/>
</dbReference>
<organism evidence="1">
    <name type="scientific">Metalysinibacillus saudimassiliensis</name>
    <dbReference type="NCBI Taxonomy" id="1461583"/>
    <lineage>
        <taxon>Bacteria</taxon>
        <taxon>Bacillati</taxon>
        <taxon>Bacillota</taxon>
        <taxon>Bacilli</taxon>
        <taxon>Bacillales</taxon>
        <taxon>Caryophanaceae</taxon>
        <taxon>Metalysinibacillus</taxon>
    </lineage>
</organism>
<dbReference type="PIRSF" id="PIRSF021292">
    <property type="entry name" value="Competence_ComGD"/>
    <property type="match status" value="1"/>
</dbReference>
<dbReference type="HOGENOM" id="CLU_1925017_0_0_9"/>
<dbReference type="AlphaFoldDB" id="A0A078MF73"/>
<name>A0A078MF73_9BACL</name>
<evidence type="ECO:0008006" key="2">
    <source>
        <dbReference type="Google" id="ProtNLM"/>
    </source>
</evidence>
<evidence type="ECO:0000313" key="1">
    <source>
        <dbReference type="EMBL" id="CEA04944.1"/>
    </source>
</evidence>
<dbReference type="NCBIfam" id="NF040982">
    <property type="entry name" value="ComGD"/>
    <property type="match status" value="1"/>
</dbReference>
<accession>A0A078MF73</accession>
<dbReference type="SUPFAM" id="SSF54523">
    <property type="entry name" value="Pili subunits"/>
    <property type="match status" value="1"/>
</dbReference>
<protein>
    <recommendedName>
        <fullName evidence="2">ComG operon protein 4</fullName>
    </recommendedName>
</protein>
<dbReference type="InterPro" id="IPR045584">
    <property type="entry name" value="Pilin-like"/>
</dbReference>